<reference evidence="3 4" key="2">
    <citation type="submission" date="2018-03" db="EMBL/GenBank/DDBJ databases">
        <authorList>
            <person name="Keele B.F."/>
        </authorList>
    </citation>
    <scope>NUCLEOTIDE SEQUENCE [LARGE SCALE GENOMIC DNA]</scope>
    <source>
        <strain evidence="3 4">D13</strain>
    </source>
</reference>
<feature type="chain" id="PRO_5015164872" description="Porin" evidence="2">
    <location>
        <begin position="26"/>
        <end position="450"/>
    </location>
</feature>
<keyword evidence="1" id="KW-0175">Coiled coil</keyword>
<dbReference type="RefSeq" id="WP_106894131.1">
    <property type="nucleotide sequence ID" value="NZ_CP027860.1"/>
</dbReference>
<dbReference type="Pfam" id="PF19577">
    <property type="entry name" value="DcaP"/>
    <property type="match status" value="1"/>
</dbReference>
<keyword evidence="4" id="KW-1185">Reference proteome</keyword>
<dbReference type="EMBL" id="CP027860">
    <property type="protein sequence ID" value="AVQ00214.1"/>
    <property type="molecule type" value="Genomic_DNA"/>
</dbReference>
<feature type="coiled-coil region" evidence="1">
    <location>
        <begin position="30"/>
        <end position="57"/>
    </location>
</feature>
<dbReference type="SUPFAM" id="SSF56935">
    <property type="entry name" value="Porins"/>
    <property type="match status" value="1"/>
</dbReference>
<evidence type="ECO:0000313" key="4">
    <source>
        <dbReference type="Proteomes" id="UP000241074"/>
    </source>
</evidence>
<evidence type="ECO:0000256" key="1">
    <source>
        <dbReference type="SAM" id="Coils"/>
    </source>
</evidence>
<organism evidence="3 4">
    <name type="scientific">Ahniella affigens</name>
    <dbReference type="NCBI Taxonomy" id="2021234"/>
    <lineage>
        <taxon>Bacteria</taxon>
        <taxon>Pseudomonadati</taxon>
        <taxon>Pseudomonadota</taxon>
        <taxon>Gammaproteobacteria</taxon>
        <taxon>Lysobacterales</taxon>
        <taxon>Rhodanobacteraceae</taxon>
        <taxon>Ahniella</taxon>
    </lineage>
</organism>
<evidence type="ECO:0000256" key="2">
    <source>
        <dbReference type="SAM" id="SignalP"/>
    </source>
</evidence>
<dbReference type="InterPro" id="IPR045748">
    <property type="entry name" value="DcaP"/>
</dbReference>
<dbReference type="OrthoDB" id="190887at2"/>
<evidence type="ECO:0000313" key="3">
    <source>
        <dbReference type="EMBL" id="AVQ00214.1"/>
    </source>
</evidence>
<dbReference type="KEGG" id="xba:C7S18_20795"/>
<reference evidence="3 4" key="1">
    <citation type="submission" date="2018-03" db="EMBL/GenBank/DDBJ databases">
        <title>Ahniella affigens gen. nov., sp. nov., a gammaproteobacterium isolated from sandy soil near a stream.</title>
        <authorList>
            <person name="Ko Y."/>
            <person name="Kim J.-H."/>
        </authorList>
    </citation>
    <scope>NUCLEOTIDE SEQUENCE [LARGE SCALE GENOMIC DNA]</scope>
    <source>
        <strain evidence="3 4">D13</strain>
    </source>
</reference>
<name>A0A2P1PZE2_9GAMM</name>
<sequence length="450" mass="47448">MKPRFIKSKLVLALIACGIGQGAMAQDSANASLEARIAKLEAMIVELKSELAATKAAPAATAAAPAAAPGATPAAPPAPVIQSTPILTAALPNSKFSAGGFIKLDGMLTRTDGGEIPDSSAGRLFYLPSATPVGGVDESTDLDMSAQFSRLWFAADTQLDSGDKLRGYVEFDLFGGALGSEAATNTYGLTVRHAWASWNNWMAGQTWSNFQDPAALPDAVDFIGPTEGTVFVRQAQIRYTNGPWSFSAENPETLYTPTNGGGARIASDDNNMPDLTARYTMKGDWGHFSVGAIARQMKYDTAGALSDATIGAGVTVSGRYVLTPADDLRYTLVAGQGIGRYIGLALDTDATLQSNGELENNDAVAGFLGWRHVFSPKWRGNLFGSFAEFDHIAASGGGATASAHSVHANLIYSPVPKFDIGAELIYANRELESGADGDLNRLHLHVKYNF</sequence>
<protein>
    <recommendedName>
        <fullName evidence="5">Porin</fullName>
    </recommendedName>
</protein>
<feature type="signal peptide" evidence="2">
    <location>
        <begin position="1"/>
        <end position="25"/>
    </location>
</feature>
<accession>A0A2P1PZE2</accession>
<evidence type="ECO:0008006" key="5">
    <source>
        <dbReference type="Google" id="ProtNLM"/>
    </source>
</evidence>
<dbReference type="Proteomes" id="UP000241074">
    <property type="component" value="Chromosome"/>
</dbReference>
<keyword evidence="2" id="KW-0732">Signal</keyword>
<proteinExistence type="predicted"/>
<dbReference type="AlphaFoldDB" id="A0A2P1PZE2"/>
<gene>
    <name evidence="3" type="ORF">C7S18_20795</name>
</gene>